<dbReference type="GO" id="GO:0008081">
    <property type="term" value="F:phosphoric diester hydrolase activity"/>
    <property type="evidence" value="ECO:0007669"/>
    <property type="project" value="UniProtKB-ARBA"/>
</dbReference>
<dbReference type="KEGG" id="odi:ODI_R4354"/>
<reference evidence="4 5" key="2">
    <citation type="submission" date="2017-08" db="EMBL/GenBank/DDBJ databases">
        <authorList>
            <person name="de Groot N.N."/>
        </authorList>
    </citation>
    <scope>NUCLEOTIDE SEQUENCE [LARGE SCALE GENOMIC DNA]</scope>
    <source>
        <strain evidence="4">Orrdi1</strain>
    </source>
</reference>
<feature type="domain" description="HD-GYP" evidence="2">
    <location>
        <begin position="776"/>
        <end position="983"/>
    </location>
</feature>
<dbReference type="RefSeq" id="WP_067757737.1">
    <property type="nucleotide sequence ID" value="NZ_LT907988.1"/>
</dbReference>
<dbReference type="InterPro" id="IPR052020">
    <property type="entry name" value="Cyclic_di-GMP/3'3'-cGAMP_PDE"/>
</dbReference>
<dbReference type="AlphaFoldDB" id="A0A1C3K682"/>
<dbReference type="InterPro" id="IPR003018">
    <property type="entry name" value="GAF"/>
</dbReference>
<keyword evidence="5" id="KW-1185">Reference proteome</keyword>
<dbReference type="STRING" id="1851544.ODI_01131"/>
<evidence type="ECO:0000313" key="3">
    <source>
        <dbReference type="EMBL" id="SBT27006.1"/>
    </source>
</evidence>
<dbReference type="Gene3D" id="3.30.450.40">
    <property type="match status" value="1"/>
</dbReference>
<dbReference type="Gene3D" id="6.10.340.10">
    <property type="match status" value="1"/>
</dbReference>
<feature type="transmembrane region" description="Helical" evidence="1">
    <location>
        <begin position="12"/>
        <end position="35"/>
    </location>
</feature>
<dbReference type="Gene3D" id="3.30.450.20">
    <property type="entry name" value="PAS domain"/>
    <property type="match status" value="1"/>
</dbReference>
<dbReference type="GO" id="GO:0004016">
    <property type="term" value="F:adenylate cyclase activity"/>
    <property type="evidence" value="ECO:0007669"/>
    <property type="project" value="UniProtKB-EC"/>
</dbReference>
<organism evidence="3 5">
    <name type="scientific">Orrella dioscoreae</name>
    <dbReference type="NCBI Taxonomy" id="1851544"/>
    <lineage>
        <taxon>Bacteria</taxon>
        <taxon>Pseudomonadati</taxon>
        <taxon>Pseudomonadota</taxon>
        <taxon>Betaproteobacteria</taxon>
        <taxon>Burkholderiales</taxon>
        <taxon>Alcaligenaceae</taxon>
        <taxon>Orrella</taxon>
    </lineage>
</organism>
<evidence type="ECO:0000259" key="2">
    <source>
        <dbReference type="PROSITE" id="PS51832"/>
    </source>
</evidence>
<dbReference type="Pfam" id="PF01590">
    <property type="entry name" value="GAF"/>
    <property type="match status" value="1"/>
</dbReference>
<dbReference type="SMART" id="SM00471">
    <property type="entry name" value="HDc"/>
    <property type="match status" value="1"/>
</dbReference>
<dbReference type="Pfam" id="PF13487">
    <property type="entry name" value="HD_5"/>
    <property type="match status" value="1"/>
</dbReference>
<evidence type="ECO:0000313" key="5">
    <source>
        <dbReference type="Proteomes" id="UP000078558"/>
    </source>
</evidence>
<name>A0A1C3K682_9BURK</name>
<dbReference type="InterPro" id="IPR037522">
    <property type="entry name" value="HD_GYP_dom"/>
</dbReference>
<dbReference type="SUPFAM" id="SSF55781">
    <property type="entry name" value="GAF domain-like"/>
    <property type="match status" value="1"/>
</dbReference>
<keyword evidence="1" id="KW-1133">Transmembrane helix</keyword>
<dbReference type="PANTHER" id="PTHR45228">
    <property type="entry name" value="CYCLIC DI-GMP PHOSPHODIESTERASE TM_0186-RELATED"/>
    <property type="match status" value="1"/>
</dbReference>
<accession>A0A1C3K682</accession>
<dbReference type="EMBL" id="LT907988">
    <property type="protein sequence ID" value="SOE52629.1"/>
    <property type="molecule type" value="Genomic_DNA"/>
</dbReference>
<dbReference type="CDD" id="cd00077">
    <property type="entry name" value="HDc"/>
    <property type="match status" value="1"/>
</dbReference>
<reference evidence="3 5" key="1">
    <citation type="submission" date="2016-06" db="EMBL/GenBank/DDBJ databases">
        <authorList>
            <person name="Kjaerup R.B."/>
            <person name="Dalgaard T.S."/>
            <person name="Juul-Madsen H.R."/>
        </authorList>
    </citation>
    <scope>NUCLEOTIDE SEQUENCE [LARGE SCALE GENOMIC DNA]</scope>
    <source>
        <strain evidence="3">Orrdi1</strain>
    </source>
</reference>
<dbReference type="Proteomes" id="UP000078558">
    <property type="component" value="Chromosome I"/>
</dbReference>
<gene>
    <name evidence="3" type="ORF">ODI_01131</name>
    <name evidence="4" type="ORF">ODI_R4354</name>
</gene>
<dbReference type="SUPFAM" id="SSF109604">
    <property type="entry name" value="HD-domain/PDEase-like"/>
    <property type="match status" value="2"/>
</dbReference>
<dbReference type="EMBL" id="FLRC01000044">
    <property type="protein sequence ID" value="SBT27006.1"/>
    <property type="molecule type" value="Genomic_DNA"/>
</dbReference>
<dbReference type="InterPro" id="IPR003607">
    <property type="entry name" value="HD/PDEase_dom"/>
</dbReference>
<protein>
    <submittedName>
        <fullName evidence="3">Adenylate cyclase</fullName>
        <ecNumber evidence="3">4.6.1.1</ecNumber>
    </submittedName>
</protein>
<dbReference type="InterPro" id="IPR029016">
    <property type="entry name" value="GAF-like_dom_sf"/>
</dbReference>
<evidence type="ECO:0000256" key="1">
    <source>
        <dbReference type="SAM" id="Phobius"/>
    </source>
</evidence>
<keyword evidence="1" id="KW-0812">Transmembrane</keyword>
<proteinExistence type="predicted"/>
<dbReference type="Gene3D" id="1.10.3210.10">
    <property type="entry name" value="Hypothetical protein af1432"/>
    <property type="match status" value="2"/>
</dbReference>
<dbReference type="EC" id="4.6.1.1" evidence="3"/>
<keyword evidence="3" id="KW-0456">Lyase</keyword>
<dbReference type="SMART" id="SM00065">
    <property type="entry name" value="GAF"/>
    <property type="match status" value="1"/>
</dbReference>
<keyword evidence="1" id="KW-0472">Membrane</keyword>
<sequence>MHTPPKWKVRFYLLPTLLLAAFVILLALITLSILASKFDTMARDSAQTLFSQVAQRNADPLQATLETVRRTVAQQARRNARQLLLHDRLDRASLVPMLIATLRATPQAYSFFYGMENDEFLQVIGVRADPAVIAVLQAPSGTAFAIRHITPDTPDFRRRETWTFVDEDEAVLAEYEQRAAYVPRTRQWYTTARVRPGLQVSEPYVYDSLRDLGLTLSQALEGGAGVFGADVALRGLEGFAAASLRGLDGGLIVTGPDGQVLAAHAEQRFVGQLVPTLASVDGLGNPYFAAAGPLLSEADGSRIVKVQGEHFAYANRAVPITPADALHVVAFSPMSLYSGQIRQARDDIMVFAAITLLICMPLVFLMARRIAGTLDTLTRESKRIQRMDFSGDEPVRSVFYEIDLLGSAHHTMKTAIRERSKALDEAMGRLARLVENGVQLSARRTHDEVLRQTAESARQLVGAQAAQFWLADVAGSLTLAAVAGMAEAPDTRVAVPHAGLAMPRGWQPGVVADPCAWVAVSHEPLLLIGSEEGFDLSAQQRLLGELPRGFMAVPVLARGNKLLGVLALANARDAAGEAARGFAPSGLRYVQTLVSQSGIALENLDLLRQQRELMESLIRLIAGAIDTKSAHTGAHCARVPELARMLAQEACHVQEGPLASFSFQTEDEWTEFRIGTWLHDCGKVTTPEHVVDKATKLETLNNRIHEIRTRFEVLLRDARIAQLEGVQQGGDPAALQAAYEARRAQLMADFALVAECNIGSESMPVEQVARLKEIGAQTWMRHFDDRLGLSHDEERRLEGVPAPALPTRETLLQDKPNHIIPRTAAQRYDPRYGFKMDVPDHLYNFGELYNLSIERGTLTAEERYKINEHIVQTIVMLDQLPFPPNLSRVGEYAGTHHETLMGTGYPRRLDERQLSVPARIMAIADIFEALTASDRPYKKARRLSEAVRILASFKRRRHIDGDLFDLFLTSGVYRRYAERYLAPSQIDDVDIRDYVGA</sequence>
<dbReference type="PANTHER" id="PTHR45228:SF5">
    <property type="entry name" value="CYCLIC DI-GMP PHOSPHODIESTERASE VC_1348-RELATED"/>
    <property type="match status" value="1"/>
</dbReference>
<feature type="transmembrane region" description="Helical" evidence="1">
    <location>
        <begin position="348"/>
        <end position="367"/>
    </location>
</feature>
<dbReference type="PROSITE" id="PS51832">
    <property type="entry name" value="HD_GYP"/>
    <property type="match status" value="1"/>
</dbReference>
<evidence type="ECO:0000313" key="4">
    <source>
        <dbReference type="EMBL" id="SOE52629.1"/>
    </source>
</evidence>